<name>A0A9W4SD66_9GLOM</name>
<feature type="region of interest" description="Disordered" evidence="6">
    <location>
        <begin position="24"/>
        <end position="105"/>
    </location>
</feature>
<evidence type="ECO:0000256" key="2">
    <source>
        <dbReference type="ARBA" id="ARBA00023125"/>
    </source>
</evidence>
<feature type="compositionally biased region" description="Low complexity" evidence="6">
    <location>
        <begin position="117"/>
        <end position="147"/>
    </location>
</feature>
<dbReference type="InterPro" id="IPR045912">
    <property type="entry name" value="FOXJ2/3-like"/>
</dbReference>
<keyword evidence="4 5" id="KW-0539">Nucleus</keyword>
<keyword evidence="9" id="KW-1185">Reference proteome</keyword>
<evidence type="ECO:0000256" key="5">
    <source>
        <dbReference type="PROSITE-ProRule" id="PRU00089"/>
    </source>
</evidence>
<dbReference type="FunFam" id="1.10.10.10:FF:000135">
    <property type="entry name" value="forkhead box protein G1"/>
    <property type="match status" value="1"/>
</dbReference>
<dbReference type="PANTHER" id="PTHR46078:SF2">
    <property type="entry name" value="FORK-HEAD DOMAIN-CONTAINING PROTEIN"/>
    <property type="match status" value="1"/>
</dbReference>
<keyword evidence="3" id="KW-0804">Transcription</keyword>
<dbReference type="PANTHER" id="PTHR46078">
    <property type="entry name" value="FORKHEAD BOX PROTEIN J2 FAMILY MEMBER"/>
    <property type="match status" value="1"/>
</dbReference>
<reference evidence="8" key="1">
    <citation type="submission" date="2022-08" db="EMBL/GenBank/DDBJ databases">
        <authorList>
            <person name="Kallberg Y."/>
            <person name="Tangrot J."/>
            <person name="Rosling A."/>
        </authorList>
    </citation>
    <scope>NUCLEOTIDE SEQUENCE</scope>
    <source>
        <strain evidence="8">Wild A</strain>
    </source>
</reference>
<dbReference type="SMART" id="SM00339">
    <property type="entry name" value="FH"/>
    <property type="match status" value="1"/>
</dbReference>
<dbReference type="InterPro" id="IPR036390">
    <property type="entry name" value="WH_DNA-bd_sf"/>
</dbReference>
<dbReference type="InterPro" id="IPR036388">
    <property type="entry name" value="WH-like_DNA-bd_sf"/>
</dbReference>
<dbReference type="CDD" id="cd20024">
    <property type="entry name" value="FH_FOXJ2-like"/>
    <property type="match status" value="1"/>
</dbReference>
<dbReference type="SUPFAM" id="SSF46785">
    <property type="entry name" value="Winged helix' DNA-binding domain"/>
    <property type="match status" value="1"/>
</dbReference>
<dbReference type="PROSITE" id="PS00657">
    <property type="entry name" value="FORK_HEAD_1"/>
    <property type="match status" value="1"/>
</dbReference>
<dbReference type="Pfam" id="PF00250">
    <property type="entry name" value="Forkhead"/>
    <property type="match status" value="1"/>
</dbReference>
<feature type="compositionally biased region" description="Polar residues" evidence="6">
    <location>
        <begin position="287"/>
        <end position="300"/>
    </location>
</feature>
<feature type="compositionally biased region" description="Low complexity" evidence="6">
    <location>
        <begin position="64"/>
        <end position="76"/>
    </location>
</feature>
<comment type="subcellular location">
    <subcellularLocation>
        <location evidence="5">Nucleus</location>
    </subcellularLocation>
</comment>
<dbReference type="InterPro" id="IPR030456">
    <property type="entry name" value="TF_fork_head_CS_2"/>
</dbReference>
<protein>
    <submittedName>
        <fullName evidence="8">15760_t:CDS:1</fullName>
    </submittedName>
</protein>
<evidence type="ECO:0000256" key="1">
    <source>
        <dbReference type="ARBA" id="ARBA00023015"/>
    </source>
</evidence>
<dbReference type="EMBL" id="CAMKVN010000146">
    <property type="protein sequence ID" value="CAI2164295.1"/>
    <property type="molecule type" value="Genomic_DNA"/>
</dbReference>
<feature type="domain" description="Fork-head" evidence="7">
    <location>
        <begin position="188"/>
        <end position="283"/>
    </location>
</feature>
<accession>A0A9W4SD66</accession>
<keyword evidence="1" id="KW-0805">Transcription regulation</keyword>
<evidence type="ECO:0000313" key="9">
    <source>
        <dbReference type="Proteomes" id="UP001153678"/>
    </source>
</evidence>
<gene>
    <name evidence="8" type="ORF">FWILDA_LOCUS1496</name>
</gene>
<evidence type="ECO:0000313" key="8">
    <source>
        <dbReference type="EMBL" id="CAI2164295.1"/>
    </source>
</evidence>
<comment type="caution">
    <text evidence="8">The sequence shown here is derived from an EMBL/GenBank/DDBJ whole genome shotgun (WGS) entry which is preliminary data.</text>
</comment>
<dbReference type="OrthoDB" id="5954824at2759"/>
<feature type="DNA-binding region" description="Fork-head" evidence="5">
    <location>
        <begin position="188"/>
        <end position="283"/>
    </location>
</feature>
<keyword evidence="2 5" id="KW-0238">DNA-binding</keyword>
<organism evidence="8 9">
    <name type="scientific">Funneliformis geosporum</name>
    <dbReference type="NCBI Taxonomy" id="1117311"/>
    <lineage>
        <taxon>Eukaryota</taxon>
        <taxon>Fungi</taxon>
        <taxon>Fungi incertae sedis</taxon>
        <taxon>Mucoromycota</taxon>
        <taxon>Glomeromycotina</taxon>
        <taxon>Glomeromycetes</taxon>
        <taxon>Glomerales</taxon>
        <taxon>Glomeraceae</taxon>
        <taxon>Funneliformis</taxon>
    </lineage>
</organism>
<dbReference type="Proteomes" id="UP001153678">
    <property type="component" value="Unassembled WGS sequence"/>
</dbReference>
<evidence type="ECO:0000256" key="6">
    <source>
        <dbReference type="SAM" id="MobiDB-lite"/>
    </source>
</evidence>
<dbReference type="Gene3D" id="1.10.10.10">
    <property type="entry name" value="Winged helix-like DNA-binding domain superfamily/Winged helix DNA-binding domain"/>
    <property type="match status" value="1"/>
</dbReference>
<evidence type="ECO:0000256" key="4">
    <source>
        <dbReference type="ARBA" id="ARBA00023242"/>
    </source>
</evidence>
<sequence length="436" mass="48412">MTELESTSNLVGMAEWSSLRMNNTTRNFTYPPAQQHHHHQTQSTHHQQHHQQQTALPMHHHPQQHQQASPQQAHSHYQAARPYLPPPLGNHVSGPSNNVSSGNGLLSSNVSSVSYNASSANQYSPSSIKTEQSSSVQSNVSSPNVSSGANAQLEPFNNSRKASATTTPMTSPTKNPQDLVVETHIQGKPPYSYATLITYAITNSPNKQLTLNEIYNWVMENYPYYKTAGTGWKNSIRHNLSLNKTFVRVPRPINEPGKGSYWTVDFRAAEAEQQHRSRSRNNRSSSDPTPYRSSDPWSSYDNRRYRTEPMTAVPEMNRSYFDVVNPYGVQSMQQPYRPMRSPRGYTHTTMGPSYLPAQGLGSGANGIAGTQPTMSYTGAGIGNLAAVTNYDISEYTSLHSHEGHNAAFSSYGAHPMYQSQMTHQDTNTPVSHTSFV</sequence>
<dbReference type="GO" id="GO:0005634">
    <property type="term" value="C:nucleus"/>
    <property type="evidence" value="ECO:0007669"/>
    <property type="project" value="UniProtKB-SubCell"/>
</dbReference>
<dbReference type="InterPro" id="IPR001766">
    <property type="entry name" value="Fork_head_dom"/>
</dbReference>
<dbReference type="PRINTS" id="PR00053">
    <property type="entry name" value="FORKHEAD"/>
</dbReference>
<dbReference type="PROSITE" id="PS50039">
    <property type="entry name" value="FORK_HEAD_3"/>
    <property type="match status" value="1"/>
</dbReference>
<dbReference type="AlphaFoldDB" id="A0A9W4SD66"/>
<dbReference type="GO" id="GO:0000981">
    <property type="term" value="F:DNA-binding transcription factor activity, RNA polymerase II-specific"/>
    <property type="evidence" value="ECO:0007669"/>
    <property type="project" value="TreeGrafter"/>
</dbReference>
<dbReference type="InterPro" id="IPR018122">
    <property type="entry name" value="TF_fork_head_CS_1"/>
</dbReference>
<feature type="region of interest" description="Disordered" evidence="6">
    <location>
        <begin position="117"/>
        <end position="176"/>
    </location>
</feature>
<evidence type="ECO:0000259" key="7">
    <source>
        <dbReference type="PROSITE" id="PS50039"/>
    </source>
</evidence>
<dbReference type="PROSITE" id="PS00658">
    <property type="entry name" value="FORK_HEAD_2"/>
    <property type="match status" value="1"/>
</dbReference>
<feature type="compositionally biased region" description="Low complexity" evidence="6">
    <location>
        <begin position="41"/>
        <end position="54"/>
    </location>
</feature>
<proteinExistence type="predicted"/>
<feature type="compositionally biased region" description="Low complexity" evidence="6">
    <location>
        <begin position="89"/>
        <end position="105"/>
    </location>
</feature>
<dbReference type="GO" id="GO:0000978">
    <property type="term" value="F:RNA polymerase II cis-regulatory region sequence-specific DNA binding"/>
    <property type="evidence" value="ECO:0007669"/>
    <property type="project" value="TreeGrafter"/>
</dbReference>
<feature type="region of interest" description="Disordered" evidence="6">
    <location>
        <begin position="272"/>
        <end position="302"/>
    </location>
</feature>
<evidence type="ECO:0000256" key="3">
    <source>
        <dbReference type="ARBA" id="ARBA00023163"/>
    </source>
</evidence>
<feature type="compositionally biased region" description="Low complexity" evidence="6">
    <location>
        <begin position="161"/>
        <end position="174"/>
    </location>
</feature>